<protein>
    <submittedName>
        <fullName evidence="2">DUF885 domain-containing protein</fullName>
    </submittedName>
</protein>
<dbReference type="AlphaFoldDB" id="A0A3A9AP82"/>
<accession>A0A3A9AP82</accession>
<proteinExistence type="predicted"/>
<sequence length="627" mass="71863">MKKNFHKRTCLFCGYCAQGHKFAGLERSMAINMESKGKKLSGRLLILSAGIVAGILILGAGGIAIWKNKANGPAAFDAYMDTMFKEDIVENTINLHYTLAHPENFGITDYEISLGSFTPEDFKENYRELEKIRKRLLQFNKKKLSGDQQLTYDIVLDYVETELSAKDLVLYTEMLGPATGYQAQLPVLLAEYTFRTKRDIEDYLALLSKVDEIAKQMILFEQEKAQAGLFMPDYAADAIIGQCEEFISKPEENYMIDVFNDKINSFEGLTEEEKEDYQKRNHDLVTGEIVEAYQTWINGLNDLKGSGTNELGLCYYENGKEYYEYMLKASTGSDASVKKQKKRIEKYIRDYYQKIYTALSENPEIYDDIMEYRLPDMEPEAVLKDLTAKIGEDFPDPPKVNYTIKYVHPSMQENMNPAFYLTTPVDDIENNLIYINPKHFKTDSEEGSNLYATLAHESYPGHLYQNACTVSSNLPLIRNLFSFTGYSEGWATYVEFEYAYDFAGEDEVLADLIAGNEAVLLALSAYIDIGIHYDGWGREDVTEYLEGFGVANPDAVNEIFDFIVEEPGSYLSYFIGYIEFLDLREMAEEELGEAFDVKQFHDFLLRTGPAPFYIIEDYMQEWIEEQK</sequence>
<feature type="transmembrane region" description="Helical" evidence="1">
    <location>
        <begin position="44"/>
        <end position="66"/>
    </location>
</feature>
<reference evidence="2 3" key="1">
    <citation type="submission" date="2018-09" db="EMBL/GenBank/DDBJ databases">
        <title>Murine metabolic-syndrome-specific gut microbial biobank.</title>
        <authorList>
            <person name="Liu C."/>
        </authorList>
    </citation>
    <scope>NUCLEOTIDE SEQUENCE [LARGE SCALE GENOMIC DNA]</scope>
    <source>
        <strain evidence="2 3">0.1xD8-82</strain>
    </source>
</reference>
<dbReference type="OrthoDB" id="9760040at2"/>
<keyword evidence="3" id="KW-1185">Reference proteome</keyword>
<dbReference type="InterPro" id="IPR010281">
    <property type="entry name" value="DUF885"/>
</dbReference>
<dbReference type="PANTHER" id="PTHR33361:SF2">
    <property type="entry name" value="DUF885 DOMAIN-CONTAINING PROTEIN"/>
    <property type="match status" value="1"/>
</dbReference>
<keyword evidence="1" id="KW-0472">Membrane</keyword>
<evidence type="ECO:0000313" key="2">
    <source>
        <dbReference type="EMBL" id="RKI93202.1"/>
    </source>
</evidence>
<comment type="caution">
    <text evidence="2">The sequence shown here is derived from an EMBL/GenBank/DDBJ whole genome shotgun (WGS) entry which is preliminary data.</text>
</comment>
<name>A0A3A9AP82_9FIRM</name>
<dbReference type="Proteomes" id="UP000280696">
    <property type="component" value="Unassembled WGS sequence"/>
</dbReference>
<dbReference type="PANTHER" id="PTHR33361">
    <property type="entry name" value="GLR0591 PROTEIN"/>
    <property type="match status" value="1"/>
</dbReference>
<evidence type="ECO:0000256" key="1">
    <source>
        <dbReference type="SAM" id="Phobius"/>
    </source>
</evidence>
<keyword evidence="1" id="KW-0812">Transmembrane</keyword>
<dbReference type="Pfam" id="PF05960">
    <property type="entry name" value="DUF885"/>
    <property type="match status" value="1"/>
</dbReference>
<evidence type="ECO:0000313" key="3">
    <source>
        <dbReference type="Proteomes" id="UP000280696"/>
    </source>
</evidence>
<organism evidence="2 3">
    <name type="scientific">Parablautia intestinalis</name>
    <dbReference type="NCBI Taxonomy" id="2320100"/>
    <lineage>
        <taxon>Bacteria</taxon>
        <taxon>Bacillati</taxon>
        <taxon>Bacillota</taxon>
        <taxon>Clostridia</taxon>
        <taxon>Lachnospirales</taxon>
        <taxon>Lachnospiraceae</taxon>
        <taxon>Parablautia</taxon>
    </lineage>
</organism>
<dbReference type="EMBL" id="RAYQ01000003">
    <property type="protein sequence ID" value="RKI93202.1"/>
    <property type="molecule type" value="Genomic_DNA"/>
</dbReference>
<gene>
    <name evidence="2" type="ORF">D7V94_04280</name>
</gene>
<keyword evidence="1" id="KW-1133">Transmembrane helix</keyword>